<evidence type="ECO:0000259" key="3">
    <source>
        <dbReference type="Pfam" id="PF12516"/>
    </source>
</evidence>
<accession>A0ABR4NH45</accession>
<dbReference type="PANTHER" id="PTHR31997">
    <property type="entry name" value="AGAP003710-PA"/>
    <property type="match status" value="1"/>
</dbReference>
<comment type="similarity">
    <text evidence="1">Belongs to the FAM149 family.</text>
</comment>
<evidence type="ECO:0000313" key="5">
    <source>
        <dbReference type="Proteomes" id="UP001527925"/>
    </source>
</evidence>
<keyword evidence="5" id="KW-1185">Reference proteome</keyword>
<dbReference type="Proteomes" id="UP001527925">
    <property type="component" value="Unassembled WGS sequence"/>
</dbReference>
<name>A0ABR4NH45_9FUNG</name>
<dbReference type="EMBL" id="JADGIZ020000005">
    <property type="protein sequence ID" value="KAL2918764.1"/>
    <property type="molecule type" value="Genomic_DNA"/>
</dbReference>
<evidence type="ECO:0000313" key="4">
    <source>
        <dbReference type="EMBL" id="KAL2918764.1"/>
    </source>
</evidence>
<comment type="caution">
    <text evidence="4">The sequence shown here is derived from an EMBL/GenBank/DDBJ whole genome shotgun (WGS) entry which is preliminary data.</text>
</comment>
<proteinExistence type="inferred from homology"/>
<dbReference type="InterPro" id="IPR039630">
    <property type="entry name" value="FAM149"/>
</dbReference>
<feature type="domain" description="DUF3719" evidence="3">
    <location>
        <begin position="106"/>
        <end position="155"/>
    </location>
</feature>
<dbReference type="InterPro" id="IPR022194">
    <property type="entry name" value="DUF3719"/>
</dbReference>
<organism evidence="4 5">
    <name type="scientific">Polyrhizophydium stewartii</name>
    <dbReference type="NCBI Taxonomy" id="2732419"/>
    <lineage>
        <taxon>Eukaryota</taxon>
        <taxon>Fungi</taxon>
        <taxon>Fungi incertae sedis</taxon>
        <taxon>Chytridiomycota</taxon>
        <taxon>Chytridiomycota incertae sedis</taxon>
        <taxon>Chytridiomycetes</taxon>
        <taxon>Rhizophydiales</taxon>
        <taxon>Rhizophydiales incertae sedis</taxon>
        <taxon>Polyrhizophydium</taxon>
    </lineage>
</organism>
<dbReference type="Pfam" id="PF12516">
    <property type="entry name" value="DUF3719"/>
    <property type="match status" value="1"/>
</dbReference>
<dbReference type="PANTHER" id="PTHR31997:SF1">
    <property type="entry name" value="AGAP003710-PA"/>
    <property type="match status" value="1"/>
</dbReference>
<gene>
    <name evidence="4" type="ORF">HK105_201598</name>
</gene>
<evidence type="ECO:0000256" key="1">
    <source>
        <dbReference type="ARBA" id="ARBA00008309"/>
    </source>
</evidence>
<protein>
    <recommendedName>
        <fullName evidence="3">DUF3719 domain-containing protein</fullName>
    </recommendedName>
</protein>
<sequence>MADIHADMEPGTLDRPQAADRGRPLLSQHHGRVPPYKQQLKSQGSDIAGLLRDDATSSSALSLFDYAGSLVSTVGSWDDSEQDYDAKATREVQDMLENLEGFLYRENQASVENGALLDECKQWSVLFPHIRSTTRIRGRQLLQLKESGFELIARGDARCHSPYLLVPEQALDAGAMTLEIHGIGLTGDTVARHDSLPREELLGSFLASGVDSMIDWSDHEVHKALGRLRDERDDPSFWWAS</sequence>
<reference evidence="4 5" key="1">
    <citation type="submission" date="2023-09" db="EMBL/GenBank/DDBJ databases">
        <title>Pangenome analysis of Batrachochytrium dendrobatidis and related Chytrids.</title>
        <authorList>
            <person name="Yacoub M.N."/>
            <person name="Stajich J.E."/>
            <person name="James T.Y."/>
        </authorList>
    </citation>
    <scope>NUCLEOTIDE SEQUENCE [LARGE SCALE GENOMIC DNA]</scope>
    <source>
        <strain evidence="4 5">JEL0888</strain>
    </source>
</reference>
<evidence type="ECO:0000256" key="2">
    <source>
        <dbReference type="SAM" id="MobiDB-lite"/>
    </source>
</evidence>
<feature type="region of interest" description="Disordered" evidence="2">
    <location>
        <begin position="1"/>
        <end position="39"/>
    </location>
</feature>